<feature type="signal peptide" evidence="1">
    <location>
        <begin position="1"/>
        <end position="29"/>
    </location>
</feature>
<dbReference type="Proteomes" id="UP001501772">
    <property type="component" value="Unassembled WGS sequence"/>
</dbReference>
<dbReference type="InterPro" id="IPR021255">
    <property type="entry name" value="DUF2807"/>
</dbReference>
<dbReference type="EMBL" id="BAABBY010000001">
    <property type="protein sequence ID" value="GAA4196946.1"/>
    <property type="molecule type" value="Genomic_DNA"/>
</dbReference>
<evidence type="ECO:0000313" key="4">
    <source>
        <dbReference type="Proteomes" id="UP001501772"/>
    </source>
</evidence>
<evidence type="ECO:0000256" key="1">
    <source>
        <dbReference type="SAM" id="SignalP"/>
    </source>
</evidence>
<protein>
    <recommendedName>
        <fullName evidence="2">Putative auto-transporter adhesin head GIN domain-containing protein</fullName>
    </recommendedName>
</protein>
<comment type="caution">
    <text evidence="3">The sequence shown here is derived from an EMBL/GenBank/DDBJ whole genome shotgun (WGS) entry which is preliminary data.</text>
</comment>
<feature type="chain" id="PRO_5046298221" description="Putative auto-transporter adhesin head GIN domain-containing protein" evidence="1">
    <location>
        <begin position="30"/>
        <end position="197"/>
    </location>
</feature>
<evidence type="ECO:0000259" key="2">
    <source>
        <dbReference type="Pfam" id="PF10988"/>
    </source>
</evidence>
<reference evidence="4" key="1">
    <citation type="journal article" date="2019" name="Int. J. Syst. Evol. Microbiol.">
        <title>The Global Catalogue of Microorganisms (GCM) 10K type strain sequencing project: providing services to taxonomists for standard genome sequencing and annotation.</title>
        <authorList>
            <consortium name="The Broad Institute Genomics Platform"/>
            <consortium name="The Broad Institute Genome Sequencing Center for Infectious Disease"/>
            <person name="Wu L."/>
            <person name="Ma J."/>
        </authorList>
    </citation>
    <scope>NUCLEOTIDE SEQUENCE [LARGE SCALE GENOMIC DNA]</scope>
    <source>
        <strain evidence="4">JCM 17626</strain>
    </source>
</reference>
<feature type="domain" description="Putative auto-transporter adhesin head GIN" evidence="2">
    <location>
        <begin position="42"/>
        <end position="177"/>
    </location>
</feature>
<sequence>MKTSIKTLTKSLLAAIVLTSSIFTTSVMADEKQPVKVSAPHNFSKVVVSGNVEVTLVQCQKEGVSYNDDNAGSVKVIQDGDALKITSASTDVAKITVYVKNIYRVQASENAVVKTEGKLDTKYLQLFLKENAVAEINSKTESLYTVIEGKADLKLKGATQNHILVMGKTQKLNFDRFAALKTEMNNQQTLQIASLAK</sequence>
<dbReference type="Pfam" id="PF10988">
    <property type="entry name" value="DUF2807"/>
    <property type="match status" value="1"/>
</dbReference>
<accession>A0ABP8B3F2</accession>
<proteinExistence type="predicted"/>
<keyword evidence="1" id="KW-0732">Signal</keyword>
<name>A0ABP8B3F2_9SPHI</name>
<keyword evidence="4" id="KW-1185">Reference proteome</keyword>
<gene>
    <name evidence="3" type="ORF">GCM10022289_03420</name>
</gene>
<evidence type="ECO:0000313" key="3">
    <source>
        <dbReference type="EMBL" id="GAA4196946.1"/>
    </source>
</evidence>
<organism evidence="3 4">
    <name type="scientific">Pedobacter jeongneungensis</name>
    <dbReference type="NCBI Taxonomy" id="947309"/>
    <lineage>
        <taxon>Bacteria</taxon>
        <taxon>Pseudomonadati</taxon>
        <taxon>Bacteroidota</taxon>
        <taxon>Sphingobacteriia</taxon>
        <taxon>Sphingobacteriales</taxon>
        <taxon>Sphingobacteriaceae</taxon>
        <taxon>Pedobacter</taxon>
    </lineage>
</organism>
<dbReference type="RefSeq" id="WP_344848855.1">
    <property type="nucleotide sequence ID" value="NZ_BAABBY010000001.1"/>
</dbReference>
<dbReference type="Gene3D" id="2.160.20.120">
    <property type="match status" value="1"/>
</dbReference>